<evidence type="ECO:0000313" key="9">
    <source>
        <dbReference type="Proteomes" id="UP000054342"/>
    </source>
</evidence>
<keyword evidence="3 5" id="KW-0863">Zinc-finger</keyword>
<feature type="region of interest" description="Disordered" evidence="6">
    <location>
        <begin position="287"/>
        <end position="340"/>
    </location>
</feature>
<dbReference type="GO" id="GO:0008270">
    <property type="term" value="F:zinc ion binding"/>
    <property type="evidence" value="ECO:0007669"/>
    <property type="project" value="UniProtKB-KW"/>
</dbReference>
<reference evidence="8 9" key="1">
    <citation type="submission" date="2015-01" db="EMBL/GenBank/DDBJ databases">
        <title>The Genome Sequence of Exophiala xenobiotica CBS118157.</title>
        <authorList>
            <consortium name="The Broad Institute Genomics Platform"/>
            <person name="Cuomo C."/>
            <person name="de Hoog S."/>
            <person name="Gorbushina A."/>
            <person name="Stielow B."/>
            <person name="Teixiera M."/>
            <person name="Abouelleil A."/>
            <person name="Chapman S.B."/>
            <person name="Priest M."/>
            <person name="Young S.K."/>
            <person name="Wortman J."/>
            <person name="Nusbaum C."/>
            <person name="Birren B."/>
        </authorList>
    </citation>
    <scope>NUCLEOTIDE SEQUENCE [LARGE SCALE GENOMIC DNA]</scope>
    <source>
        <strain evidence="8 9">CBS 118157</strain>
    </source>
</reference>
<dbReference type="GO" id="GO:0005634">
    <property type="term" value="C:nucleus"/>
    <property type="evidence" value="ECO:0007669"/>
    <property type="project" value="TreeGrafter"/>
</dbReference>
<organism evidence="8 9">
    <name type="scientific">Exophiala xenobiotica</name>
    <dbReference type="NCBI Taxonomy" id="348802"/>
    <lineage>
        <taxon>Eukaryota</taxon>
        <taxon>Fungi</taxon>
        <taxon>Dikarya</taxon>
        <taxon>Ascomycota</taxon>
        <taxon>Pezizomycotina</taxon>
        <taxon>Eurotiomycetes</taxon>
        <taxon>Chaetothyriomycetidae</taxon>
        <taxon>Chaetothyriales</taxon>
        <taxon>Herpotrichiellaceae</taxon>
        <taxon>Exophiala</taxon>
    </lineage>
</organism>
<evidence type="ECO:0000313" key="8">
    <source>
        <dbReference type="EMBL" id="KIW55198.1"/>
    </source>
</evidence>
<dbReference type="FunFam" id="3.30.160.60:FF:000676">
    <property type="entry name" value="C2H2 transcription factor (Sfp1)"/>
    <property type="match status" value="1"/>
</dbReference>
<proteinExistence type="predicted"/>
<evidence type="ECO:0000256" key="4">
    <source>
        <dbReference type="ARBA" id="ARBA00022833"/>
    </source>
</evidence>
<keyword evidence="4" id="KW-0862">Zinc</keyword>
<dbReference type="OrthoDB" id="3269380at2759"/>
<dbReference type="GeneID" id="25329408"/>
<dbReference type="InterPro" id="IPR051580">
    <property type="entry name" value="ZnF-Chromatin_assoc"/>
</dbReference>
<evidence type="ECO:0000256" key="3">
    <source>
        <dbReference type="ARBA" id="ARBA00022771"/>
    </source>
</evidence>
<evidence type="ECO:0000256" key="5">
    <source>
        <dbReference type="PROSITE-ProRule" id="PRU00042"/>
    </source>
</evidence>
<keyword evidence="2" id="KW-0677">Repeat</keyword>
<name>A0A0D2EIG9_9EURO</name>
<evidence type="ECO:0000256" key="6">
    <source>
        <dbReference type="SAM" id="MobiDB-lite"/>
    </source>
</evidence>
<dbReference type="AlphaFoldDB" id="A0A0D2EIG9"/>
<dbReference type="RefSeq" id="XP_013315782.1">
    <property type="nucleotide sequence ID" value="XM_013460328.1"/>
</dbReference>
<keyword evidence="9" id="KW-1185">Reference proteome</keyword>
<dbReference type="PANTHER" id="PTHR23057:SF0">
    <property type="entry name" value="JUXTAPOSED WITH ANOTHER ZINC FINGER PROTEIN 1"/>
    <property type="match status" value="1"/>
</dbReference>
<dbReference type="InterPro" id="IPR013087">
    <property type="entry name" value="Znf_C2H2_type"/>
</dbReference>
<feature type="region of interest" description="Disordered" evidence="6">
    <location>
        <begin position="1"/>
        <end position="50"/>
    </location>
</feature>
<evidence type="ECO:0000256" key="1">
    <source>
        <dbReference type="ARBA" id="ARBA00022723"/>
    </source>
</evidence>
<dbReference type="PROSITE" id="PS00028">
    <property type="entry name" value="ZINC_FINGER_C2H2_1"/>
    <property type="match status" value="1"/>
</dbReference>
<dbReference type="PANTHER" id="PTHR23057">
    <property type="entry name" value="JUXTAPOSED WITH ANOTHER ZINC FINGER PROTEIN 1"/>
    <property type="match status" value="1"/>
</dbReference>
<dbReference type="Gene3D" id="3.30.160.60">
    <property type="entry name" value="Classic Zinc Finger"/>
    <property type="match status" value="2"/>
</dbReference>
<dbReference type="EMBL" id="KN847320">
    <property type="protein sequence ID" value="KIW55198.1"/>
    <property type="molecule type" value="Genomic_DNA"/>
</dbReference>
<feature type="compositionally biased region" description="Polar residues" evidence="6">
    <location>
        <begin position="106"/>
        <end position="129"/>
    </location>
</feature>
<dbReference type="SUPFAM" id="SSF57667">
    <property type="entry name" value="beta-beta-alpha zinc fingers"/>
    <property type="match status" value="1"/>
</dbReference>
<sequence>MFDYEESPPPLHHSPSPSDQSQFTSRDTTPVTPVDSGPPSGKAFGKKTDKGCLPWFKKPIAVGRTTTRLCLDTSLLEPDFDDNTFPTFGASPPAWGMASVANPLDVSTRQTSTSPRGNQPSNLTSALQRSDSEEKRKMANNPAETALNRPIPQMPSNASDDFAKFERGARPISMKGGPNDRQARRESIAQSLNAGMSWGGISVGSWIRDDMMMSGTSPFTFNSPSFHSSSYLPKLEANFMKDFSCCGLTLPTLHDLLQHYEEAHAQKDPVQNEGNQQHVVPDSRAAIAATTAAQVQQEAQQRNQQQQSQNAQGRPFGSQQSAAQNPQRQTGFSSTLQTIPDMDTVEDMEMDDIDGADETTPPPNLYTQSQPQTSPQTSFNAPAQPQIPQLNTSMMQGHQAFRQSTPNTPVGPGRSNTAFQGNNASSTLMANPMQQFQDLQNPYRGTPDSSAPGTPGELDDGLMNGMDDMSMSSNLYNAIPNGFGGFGFGMNSDMIDLCIDEPAKRLFSNGSQGMQSQNVVHNRLGSGQYGADSDIARTIRERQAAAGLPDTTTNIPPHEEPKPFRCPVIGCEKAYKNQNGLKYHKAHGHNNQRLHENGDGTFSIVDPDTQAPYPGTMGMEKEKPYKCDVCQKRYKNLNGLKYHKTHSPPCNPELQLNATKSPTLSMPNMMAGQAAGNMGAGLSAGGDFTMM</sequence>
<protein>
    <recommendedName>
        <fullName evidence="7">C2H2-type domain-containing protein</fullName>
    </recommendedName>
</protein>
<dbReference type="HOGENOM" id="CLU_013026_2_1_1"/>
<dbReference type="Proteomes" id="UP000054342">
    <property type="component" value="Unassembled WGS sequence"/>
</dbReference>
<dbReference type="SMART" id="SM00355">
    <property type="entry name" value="ZnF_C2H2"/>
    <property type="match status" value="3"/>
</dbReference>
<dbReference type="PROSITE" id="PS50157">
    <property type="entry name" value="ZINC_FINGER_C2H2_2"/>
    <property type="match status" value="1"/>
</dbReference>
<evidence type="ECO:0000259" key="7">
    <source>
        <dbReference type="PROSITE" id="PS50157"/>
    </source>
</evidence>
<feature type="compositionally biased region" description="Low complexity" evidence="6">
    <location>
        <begin position="13"/>
        <end position="22"/>
    </location>
</feature>
<feature type="compositionally biased region" description="Polar residues" evidence="6">
    <location>
        <begin position="379"/>
        <end position="425"/>
    </location>
</feature>
<feature type="region of interest" description="Disordered" evidence="6">
    <location>
        <begin position="106"/>
        <end position="160"/>
    </location>
</feature>
<dbReference type="STRING" id="348802.A0A0D2EIG9"/>
<feature type="compositionally biased region" description="Polar residues" evidence="6">
    <location>
        <begin position="317"/>
        <end position="338"/>
    </location>
</feature>
<gene>
    <name evidence="8" type="ORF">PV05_07500</name>
</gene>
<feature type="compositionally biased region" description="Low complexity" evidence="6">
    <location>
        <begin position="367"/>
        <end position="378"/>
    </location>
</feature>
<dbReference type="InterPro" id="IPR036236">
    <property type="entry name" value="Znf_C2H2_sf"/>
</dbReference>
<feature type="region of interest" description="Disordered" evidence="6">
    <location>
        <begin position="352"/>
        <end position="425"/>
    </location>
</feature>
<feature type="domain" description="C2H2-type" evidence="7">
    <location>
        <begin position="564"/>
        <end position="594"/>
    </location>
</feature>
<accession>A0A0D2EIG9</accession>
<keyword evidence="1" id="KW-0479">Metal-binding</keyword>
<evidence type="ECO:0000256" key="2">
    <source>
        <dbReference type="ARBA" id="ARBA00022737"/>
    </source>
</evidence>
<feature type="compositionally biased region" description="Low complexity" evidence="6">
    <location>
        <begin position="287"/>
        <end position="312"/>
    </location>
</feature>
<feature type="region of interest" description="Disordered" evidence="6">
    <location>
        <begin position="438"/>
        <end position="466"/>
    </location>
</feature>